<evidence type="ECO:0000313" key="2">
    <source>
        <dbReference type="Proteomes" id="UP000826014"/>
    </source>
</evidence>
<proteinExistence type="predicted"/>
<dbReference type="Proteomes" id="UP000826014">
    <property type="component" value="Chromosome"/>
</dbReference>
<sequence>MVGKSSIKESTLKSLIRTEKESLIPLDYCIYDKTKIGLTKNDHFRKMILKTKERSFSPEYVLFDSWYASLENLKQVRNLEWLWMTKLTPTRSLNPDNQGEQTYS</sequence>
<name>A0ABX8UZK7_9BACT</name>
<evidence type="ECO:0008006" key="3">
    <source>
        <dbReference type="Google" id="ProtNLM"/>
    </source>
</evidence>
<protein>
    <recommendedName>
        <fullName evidence="3">Transposase IS701-like DDE domain-containing protein</fullName>
    </recommendedName>
</protein>
<gene>
    <name evidence="1" type="ORF">RHABOEDO_000563</name>
</gene>
<keyword evidence="2" id="KW-1185">Reference proteome</keyword>
<accession>A0ABX8UZK7</accession>
<evidence type="ECO:0000313" key="1">
    <source>
        <dbReference type="EMBL" id="QYF48407.1"/>
    </source>
</evidence>
<organism evidence="1 2">
    <name type="scientific">Candidatus Rhabdochlamydia oedothoracis</name>
    <dbReference type="NCBI Taxonomy" id="2720720"/>
    <lineage>
        <taxon>Bacteria</taxon>
        <taxon>Pseudomonadati</taxon>
        <taxon>Chlamydiota</taxon>
        <taxon>Chlamydiia</taxon>
        <taxon>Parachlamydiales</taxon>
        <taxon>Candidatus Rhabdochlamydiaceae</taxon>
        <taxon>Candidatus Rhabdochlamydia</taxon>
    </lineage>
</organism>
<reference evidence="1 2" key="1">
    <citation type="journal article" date="2022" name="bioRxiv">
        <title>Ecology and evolution of chlamydial symbionts of arthropods.</title>
        <authorList>
            <person name="Halter T."/>
            <person name="Koestlbacher S."/>
            <person name="Collingro A."/>
            <person name="Sixt B.S."/>
            <person name="Toenshoff E.R."/>
            <person name="Hendrickx F."/>
            <person name="Kostanjsek R."/>
            <person name="Horn M."/>
        </authorList>
    </citation>
    <scope>NUCLEOTIDE SEQUENCE [LARGE SCALE GENOMIC DNA]</scope>
    <source>
        <strain evidence="1">W744xW776</strain>
    </source>
</reference>
<dbReference type="EMBL" id="CP075587">
    <property type="protein sequence ID" value="QYF48407.1"/>
    <property type="molecule type" value="Genomic_DNA"/>
</dbReference>